<proteinExistence type="predicted"/>
<evidence type="ECO:0000256" key="1">
    <source>
        <dbReference type="SAM" id="Phobius"/>
    </source>
</evidence>
<keyword evidence="1" id="KW-1133">Transmembrane helix</keyword>
<organism evidence="2 3">
    <name type="scientific">Candidatus Gottesmanbacteria bacterium RBG_16_52_11</name>
    <dbReference type="NCBI Taxonomy" id="1798374"/>
    <lineage>
        <taxon>Bacteria</taxon>
        <taxon>Candidatus Gottesmaniibacteriota</taxon>
    </lineage>
</organism>
<dbReference type="EMBL" id="MFJD01000001">
    <property type="protein sequence ID" value="OGG04799.1"/>
    <property type="molecule type" value="Genomic_DNA"/>
</dbReference>
<accession>A0A1F5YX72</accession>
<comment type="caution">
    <text evidence="2">The sequence shown here is derived from an EMBL/GenBank/DDBJ whole genome shotgun (WGS) entry which is preliminary data.</text>
</comment>
<protein>
    <submittedName>
        <fullName evidence="2">Uncharacterized protein</fullName>
    </submittedName>
</protein>
<dbReference type="Proteomes" id="UP000178448">
    <property type="component" value="Unassembled WGS sequence"/>
</dbReference>
<name>A0A1F5YX72_9BACT</name>
<gene>
    <name evidence="2" type="ORF">A2Z33_05820</name>
</gene>
<evidence type="ECO:0000313" key="2">
    <source>
        <dbReference type="EMBL" id="OGG04799.1"/>
    </source>
</evidence>
<reference evidence="2 3" key="1">
    <citation type="journal article" date="2016" name="Nat. Commun.">
        <title>Thousands of microbial genomes shed light on interconnected biogeochemical processes in an aquifer system.</title>
        <authorList>
            <person name="Anantharaman K."/>
            <person name="Brown C.T."/>
            <person name="Hug L.A."/>
            <person name="Sharon I."/>
            <person name="Castelle C.J."/>
            <person name="Probst A.J."/>
            <person name="Thomas B.C."/>
            <person name="Singh A."/>
            <person name="Wilkins M.J."/>
            <person name="Karaoz U."/>
            <person name="Brodie E.L."/>
            <person name="Williams K.H."/>
            <person name="Hubbard S.S."/>
            <person name="Banfield J.F."/>
        </authorList>
    </citation>
    <scope>NUCLEOTIDE SEQUENCE [LARGE SCALE GENOMIC DNA]</scope>
</reference>
<keyword evidence="1" id="KW-0472">Membrane</keyword>
<feature type="transmembrane region" description="Helical" evidence="1">
    <location>
        <begin position="12"/>
        <end position="33"/>
    </location>
</feature>
<evidence type="ECO:0000313" key="3">
    <source>
        <dbReference type="Proteomes" id="UP000178448"/>
    </source>
</evidence>
<sequence>MAIKKSAKGRSIIISPTVITLMVAVALIAGVQFQKMSGDLGFDTRSRAGNSAPSGPHFNLNIIGVPKDKTASMTGSAGHRIFVPLAGKCNITLSPGEFQVLDGNCTDNNGAAFQLPNPDPNNDGVTEYSVYARALGKPGGKSTTTTCATDPVTGEIYCSVYSMVLIREKGKSSFSNVSQQLLYIYYDLNGDGKPERYNLFNEALQDYFWSYDNNGLKLAQLRFYDVSTYVNP</sequence>
<keyword evidence="1" id="KW-0812">Transmembrane</keyword>
<dbReference type="AlphaFoldDB" id="A0A1F5YX72"/>